<reference evidence="1" key="1">
    <citation type="submission" date="2022-01" db="EMBL/GenBank/DDBJ databases">
        <authorList>
            <person name="Wang Y."/>
        </authorList>
    </citation>
    <scope>NUCLEOTIDE SEQUENCE</scope>
    <source>
        <strain evidence="1">WB101</strain>
    </source>
</reference>
<dbReference type="Proteomes" id="UP001165366">
    <property type="component" value="Unassembled WGS sequence"/>
</dbReference>
<comment type="caution">
    <text evidence="1">The sequence shown here is derived from an EMBL/GenBank/DDBJ whole genome shotgun (WGS) entry which is preliminary data.</text>
</comment>
<dbReference type="EMBL" id="JAKLWS010000012">
    <property type="protein sequence ID" value="MCG2589118.1"/>
    <property type="molecule type" value="Genomic_DNA"/>
</dbReference>
<dbReference type="Gene3D" id="3.30.420.240">
    <property type="match status" value="1"/>
</dbReference>
<gene>
    <name evidence="1" type="ORF">L6773_11100</name>
</gene>
<reference evidence="1" key="2">
    <citation type="submission" date="2024-05" db="EMBL/GenBank/DDBJ databases">
        <title>Rhodohalobacter halophilus gen. nov., sp. nov., a moderately halophilic member of the family Balneolaceae.</title>
        <authorList>
            <person name="Xia J."/>
        </authorList>
    </citation>
    <scope>NUCLEOTIDE SEQUENCE</scope>
    <source>
        <strain evidence="1">WB101</strain>
    </source>
</reference>
<name>A0ABS9KE71_9BACT</name>
<protein>
    <submittedName>
        <fullName evidence="1">Uncharacterized protein</fullName>
    </submittedName>
</protein>
<keyword evidence="2" id="KW-1185">Reference proteome</keyword>
<organism evidence="1 2">
    <name type="scientific">Rhodohalobacter sulfatireducens</name>
    <dbReference type="NCBI Taxonomy" id="2911366"/>
    <lineage>
        <taxon>Bacteria</taxon>
        <taxon>Pseudomonadati</taxon>
        <taxon>Balneolota</taxon>
        <taxon>Balneolia</taxon>
        <taxon>Balneolales</taxon>
        <taxon>Balneolaceae</taxon>
        <taxon>Rhodohalobacter</taxon>
    </lineage>
</organism>
<evidence type="ECO:0000313" key="1">
    <source>
        <dbReference type="EMBL" id="MCG2589118.1"/>
    </source>
</evidence>
<sequence length="106" mass="12306">MLCWRFVWIHHQLEETEGTHHLAVFNQIVGHYKHLYTREKVDKVKGTSNQYGYLTDEARKSVLISGLKSAWVKEKLGYVEHNEKTVEQVSFFEIKDKGTMGAIIVA</sequence>
<evidence type="ECO:0000313" key="2">
    <source>
        <dbReference type="Proteomes" id="UP001165366"/>
    </source>
</evidence>
<accession>A0ABS9KE71</accession>
<proteinExistence type="predicted"/>
<dbReference type="RefSeq" id="WP_237854434.1">
    <property type="nucleotide sequence ID" value="NZ_JAKLWS010000012.1"/>
</dbReference>